<dbReference type="PANTHER" id="PTHR47328">
    <property type="match status" value="1"/>
</dbReference>
<dbReference type="InterPro" id="IPR035709">
    <property type="entry name" value="YoaB-like"/>
</dbReference>
<protein>
    <submittedName>
        <fullName evidence="1">Translation initiation inhibitor</fullName>
    </submittedName>
</protein>
<reference evidence="2" key="1">
    <citation type="submission" date="2017-12" db="EMBL/GenBank/DDBJ databases">
        <authorList>
            <person name="Diaz M."/>
        </authorList>
    </citation>
    <scope>NUCLEOTIDE SEQUENCE [LARGE SCALE GENOMIC DNA]</scope>
    <source>
        <strain evidence="2">FI11154</strain>
    </source>
</reference>
<sequence>MSITRHHSSNRMSQVVEFPLSGTMVVLAGQVSSDRDLDVAGQTANILARVDALLAEVGTGKAAITHAYIWLKHGADFDAMNSVWDLWVAPDAAPARACVEAPLADPRLLVEIQIFALKP</sequence>
<dbReference type="Gene3D" id="3.30.1330.40">
    <property type="entry name" value="RutC-like"/>
    <property type="match status" value="1"/>
</dbReference>
<dbReference type="Proteomes" id="UP000246073">
    <property type="component" value="Unassembled WGS sequence"/>
</dbReference>
<dbReference type="RefSeq" id="WP_109365680.1">
    <property type="nucleotide sequence ID" value="NZ_OOFM01000001.1"/>
</dbReference>
<dbReference type="CDD" id="cd06150">
    <property type="entry name" value="YjgF_YER057c_UK114_like_2"/>
    <property type="match status" value="1"/>
</dbReference>
<dbReference type="EMBL" id="OOFM01000001">
    <property type="protein sequence ID" value="SPL61405.1"/>
    <property type="molecule type" value="Genomic_DNA"/>
</dbReference>
<name>A0A2P9HBI4_9HYPH</name>
<dbReference type="AlphaFoldDB" id="A0A2P9HBI4"/>
<accession>A0A2P9HBI4</accession>
<dbReference type="Pfam" id="PF01042">
    <property type="entry name" value="Ribonuc_L-PSP"/>
    <property type="match status" value="1"/>
</dbReference>
<dbReference type="InterPro" id="IPR035959">
    <property type="entry name" value="RutC-like_sf"/>
</dbReference>
<proteinExistence type="predicted"/>
<gene>
    <name evidence="1" type="ORF">OHAE_4197</name>
</gene>
<dbReference type="SUPFAM" id="SSF55298">
    <property type="entry name" value="YjgF-like"/>
    <property type="match status" value="1"/>
</dbReference>
<dbReference type="InterPro" id="IPR006175">
    <property type="entry name" value="YjgF/YER057c/UK114"/>
</dbReference>
<organism evidence="1 2">
    <name type="scientific">Ochrobactrum soli</name>
    <dbReference type="NCBI Taxonomy" id="2448455"/>
    <lineage>
        <taxon>Bacteria</taxon>
        <taxon>Pseudomonadati</taxon>
        <taxon>Pseudomonadota</taxon>
        <taxon>Alphaproteobacteria</taxon>
        <taxon>Hyphomicrobiales</taxon>
        <taxon>Brucellaceae</taxon>
        <taxon>Brucella/Ochrobactrum group</taxon>
        <taxon>Ochrobactrum</taxon>
    </lineage>
</organism>
<evidence type="ECO:0000313" key="2">
    <source>
        <dbReference type="Proteomes" id="UP000246073"/>
    </source>
</evidence>
<evidence type="ECO:0000313" key="1">
    <source>
        <dbReference type="EMBL" id="SPL61405.1"/>
    </source>
</evidence>
<dbReference type="PANTHER" id="PTHR47328:SF1">
    <property type="entry name" value="RUTC FAMILY PROTEIN YOAB"/>
    <property type="match status" value="1"/>
</dbReference>